<dbReference type="OrthoDB" id="10033309at2759"/>
<keyword evidence="7" id="KW-0509">mRNA transport</keyword>
<dbReference type="Proteomes" id="UP000781932">
    <property type="component" value="Unassembled WGS sequence"/>
</dbReference>
<evidence type="ECO:0000256" key="9">
    <source>
        <dbReference type="ARBA" id="ARBA00023212"/>
    </source>
</evidence>
<keyword evidence="7" id="KW-0813">Transport</keyword>
<dbReference type="InterPro" id="IPR019763">
    <property type="entry name" value="Dynein_light_1/2_CS"/>
</dbReference>
<evidence type="ECO:0000256" key="7">
    <source>
        <dbReference type="ARBA" id="ARBA00023132"/>
    </source>
</evidence>
<proteinExistence type="inferred from homology"/>
<dbReference type="GO" id="GO:0048468">
    <property type="term" value="P:cell development"/>
    <property type="evidence" value="ECO:0007669"/>
    <property type="project" value="UniProtKB-ARBA"/>
</dbReference>
<evidence type="ECO:0000256" key="4">
    <source>
        <dbReference type="ARBA" id="ARBA00022490"/>
    </source>
</evidence>
<sequence>MWPVHQSNPTRSNGPLPVAAVVRLAQHATTLHKDKFNLSQFLLLSLAVQIDQVSSPEAGGAAFDVQPEKGFFASPAQVRCCFEADDDTIATGPAVSPEFTMADVKQSASPAPRDKLEGMCKLRSGLRSRGKADADWNLAQVKSADMTEDMQQECIEVAQEAMAKFTIEKDIAQHIKRTFDERKGPTWHCIVGRNFGSFVTHETKHFIYFYLGHCAILLFKTQ</sequence>
<dbReference type="PANTHER" id="PTHR11886">
    <property type="entry name" value="DYNEIN LIGHT CHAIN"/>
    <property type="match status" value="1"/>
</dbReference>
<keyword evidence="9" id="KW-0206">Cytoskeleton</keyword>
<evidence type="ECO:0000256" key="2">
    <source>
        <dbReference type="ARBA" id="ARBA00004567"/>
    </source>
</evidence>
<dbReference type="GO" id="GO:0045505">
    <property type="term" value="F:dynein intermediate chain binding"/>
    <property type="evidence" value="ECO:0007669"/>
    <property type="project" value="TreeGrafter"/>
</dbReference>
<dbReference type="AlphaFoldDB" id="A0A9P6LK74"/>
<dbReference type="RefSeq" id="XP_038745357.1">
    <property type="nucleotide sequence ID" value="XM_038889545.1"/>
</dbReference>
<organism evidence="11 12">
    <name type="scientific">Colletotrichum karsti</name>
    <dbReference type="NCBI Taxonomy" id="1095194"/>
    <lineage>
        <taxon>Eukaryota</taxon>
        <taxon>Fungi</taxon>
        <taxon>Dikarya</taxon>
        <taxon>Ascomycota</taxon>
        <taxon>Pezizomycotina</taxon>
        <taxon>Sordariomycetes</taxon>
        <taxon>Hypocreomycetidae</taxon>
        <taxon>Glomerellales</taxon>
        <taxon>Glomerellaceae</taxon>
        <taxon>Colletotrichum</taxon>
        <taxon>Colletotrichum boninense species complex</taxon>
    </lineage>
</organism>
<dbReference type="Pfam" id="PF01221">
    <property type="entry name" value="Dynein_light"/>
    <property type="match status" value="1"/>
</dbReference>
<keyword evidence="8" id="KW-0505">Motor protein</keyword>
<gene>
    <name evidence="11" type="ORF">CkaCkLH20_06828</name>
</gene>
<evidence type="ECO:0000313" key="11">
    <source>
        <dbReference type="EMBL" id="KAF9875896.1"/>
    </source>
</evidence>
<dbReference type="PROSITE" id="PS01239">
    <property type="entry name" value="DYNEIN_LIGHT_1"/>
    <property type="match status" value="1"/>
</dbReference>
<accession>A0A9P6LK74</accession>
<evidence type="ECO:0000256" key="6">
    <source>
        <dbReference type="ARBA" id="ARBA00023017"/>
    </source>
</evidence>
<dbReference type="SUPFAM" id="SSF54648">
    <property type="entry name" value="DLC"/>
    <property type="match status" value="1"/>
</dbReference>
<keyword evidence="12" id="KW-1185">Reference proteome</keyword>
<reference evidence="11" key="2">
    <citation type="submission" date="2020-11" db="EMBL/GenBank/DDBJ databases">
        <title>Whole genome sequencing of Colletotrichum sp.</title>
        <authorList>
            <person name="Li H."/>
        </authorList>
    </citation>
    <scope>NUCLEOTIDE SEQUENCE</scope>
    <source>
        <strain evidence="11">CkLH20</strain>
    </source>
</reference>
<dbReference type="GO" id="GO:0043935">
    <property type="term" value="P:sexual sporulation resulting in formation of a cellular spore"/>
    <property type="evidence" value="ECO:0007669"/>
    <property type="project" value="UniProtKB-ARBA"/>
</dbReference>
<dbReference type="GeneID" id="62162619"/>
<dbReference type="EMBL" id="JAATWM020000020">
    <property type="protein sequence ID" value="KAF9875896.1"/>
    <property type="molecule type" value="Genomic_DNA"/>
</dbReference>
<keyword evidence="7" id="KW-0539">Nucleus</keyword>
<comment type="function">
    <text evidence="10">Acts as one of several non-catalytic accessory components of the cytoplasmic dynein complex that are thought to be involved in linking dynein to cargos and to adapter proteins that regulate dynein function. Cytoplasmic dynein 1 acts as a motor for the intracellular retrograde motility of vesicles and organelles along microtubules. May play a role in changing or maintaining the spatial distribution of cytoskeletal structures. Also a component of the nuclear pore complex.</text>
</comment>
<dbReference type="SMART" id="SM01375">
    <property type="entry name" value="Dynein_light"/>
    <property type="match status" value="1"/>
</dbReference>
<dbReference type="Gene3D" id="3.30.740.10">
    <property type="entry name" value="Protein Inhibitor Of Neuronal Nitric Oxide Synthase"/>
    <property type="match status" value="1"/>
</dbReference>
<keyword evidence="7" id="KW-0811">Translocation</keyword>
<keyword evidence="5" id="KW-0493">Microtubule</keyword>
<comment type="similarity">
    <text evidence="3">Belongs to the dynein light chain family.</text>
</comment>
<comment type="subcellular location">
    <subcellularLocation>
        <location evidence="1">Cytoplasm</location>
        <location evidence="1">Cytoskeleton</location>
    </subcellularLocation>
    <subcellularLocation>
        <location evidence="2">Nucleus</location>
        <location evidence="2">Nuclear pore complex</location>
    </subcellularLocation>
</comment>
<dbReference type="CDD" id="cd21452">
    <property type="entry name" value="DLC-like_DYNLL1_DYNLL2"/>
    <property type="match status" value="1"/>
</dbReference>
<dbReference type="InterPro" id="IPR037177">
    <property type="entry name" value="DLC_sf"/>
</dbReference>
<evidence type="ECO:0000256" key="8">
    <source>
        <dbReference type="ARBA" id="ARBA00023175"/>
    </source>
</evidence>
<protein>
    <submittedName>
        <fullName evidence="11">Dynein light chain type</fullName>
    </submittedName>
</protein>
<reference evidence="11" key="1">
    <citation type="submission" date="2020-03" db="EMBL/GenBank/DDBJ databases">
        <authorList>
            <person name="He L."/>
        </authorList>
    </citation>
    <scope>NUCLEOTIDE SEQUENCE</scope>
    <source>
        <strain evidence="11">CkLH20</strain>
    </source>
</reference>
<comment type="caution">
    <text evidence="11">The sequence shown here is derived from an EMBL/GenBank/DDBJ whole genome shotgun (WGS) entry which is preliminary data.</text>
</comment>
<evidence type="ECO:0000256" key="10">
    <source>
        <dbReference type="ARBA" id="ARBA00055833"/>
    </source>
</evidence>
<evidence type="ECO:0000256" key="3">
    <source>
        <dbReference type="ARBA" id="ARBA00010156"/>
    </source>
</evidence>
<dbReference type="PANTHER" id="PTHR11886:SF35">
    <property type="entry name" value="DYNEIN LIGHT CHAIN"/>
    <property type="match status" value="1"/>
</dbReference>
<dbReference type="InterPro" id="IPR001372">
    <property type="entry name" value="Dynein_light_chain_typ-1/2"/>
</dbReference>
<dbReference type="GO" id="GO:0005874">
    <property type="term" value="C:microtubule"/>
    <property type="evidence" value="ECO:0007669"/>
    <property type="project" value="UniProtKB-KW"/>
</dbReference>
<evidence type="ECO:0000256" key="1">
    <source>
        <dbReference type="ARBA" id="ARBA00004245"/>
    </source>
</evidence>
<keyword evidence="7" id="KW-0906">Nuclear pore complex</keyword>
<keyword evidence="4" id="KW-0963">Cytoplasm</keyword>
<evidence type="ECO:0000256" key="5">
    <source>
        <dbReference type="ARBA" id="ARBA00022701"/>
    </source>
</evidence>
<dbReference type="FunFam" id="3.30.740.10:FF:000001">
    <property type="entry name" value="Dynein light chain"/>
    <property type="match status" value="1"/>
</dbReference>
<dbReference type="GO" id="GO:0030473">
    <property type="term" value="P:nuclear migration along microtubule"/>
    <property type="evidence" value="ECO:0007669"/>
    <property type="project" value="UniProtKB-ARBA"/>
</dbReference>
<dbReference type="GO" id="GO:0005643">
    <property type="term" value="C:nuclear pore"/>
    <property type="evidence" value="ECO:0007669"/>
    <property type="project" value="UniProtKB-SubCell"/>
</dbReference>
<keyword evidence="6" id="KW-0243">Dynein</keyword>
<dbReference type="GO" id="GO:0005868">
    <property type="term" value="C:cytoplasmic dynein complex"/>
    <property type="evidence" value="ECO:0007669"/>
    <property type="project" value="TreeGrafter"/>
</dbReference>
<keyword evidence="7" id="KW-0653">Protein transport</keyword>
<evidence type="ECO:0000313" key="12">
    <source>
        <dbReference type="Proteomes" id="UP000781932"/>
    </source>
</evidence>
<name>A0A9P6LK74_9PEZI</name>